<keyword evidence="3" id="KW-1185">Reference proteome</keyword>
<dbReference type="PANTHER" id="PTHR33525">
    <property type="match status" value="1"/>
</dbReference>
<sequence>MADTTNAFELLKSHSGLIHRQPLFKADQLQVDGYHLTFLDIHGQALDDDIEVPDFISRLPRLLIELNHSEKALLTLPESWQNALLQQEMNGIDLTIDIHGNPKPENHHPRYKFADRAAAEREPDTQTLLVDLNGFAMDQLLQLIPQWRRHHNTLCALNVNATEQFSLCKQQFDLLQGLFYTLPVIRDNHVLSPSTEIMMDLLVNLQDPNVEVETLADIINRDVTLSYKLLKLINSAFFGLPRQVESTKQAIVMLGQNQVKTWASLLCLAGLDDKPNELRIVAMQRARMCELLAKYYKGHADVFFTAGLFSTLDALLDKPLADILQNLPLTDELKAGIVDGEGPIGRALADVLHYERGDWHAVSQSPIPAELLMRIYLEAIHWAKELNQQLDD</sequence>
<evidence type="ECO:0000259" key="1">
    <source>
        <dbReference type="PROSITE" id="PS51833"/>
    </source>
</evidence>
<dbReference type="eggNOG" id="COG3434">
    <property type="taxonomic scope" value="Bacteria"/>
</dbReference>
<dbReference type="PANTHER" id="PTHR33525:SF4">
    <property type="entry name" value="CYCLIC DI-GMP PHOSPHODIESTERASE CDGJ"/>
    <property type="match status" value="1"/>
</dbReference>
<proteinExistence type="predicted"/>
<protein>
    <submittedName>
        <fullName evidence="2">Signal transduction protein</fullName>
    </submittedName>
</protein>
<dbReference type="Gene3D" id="1.10.3210.10">
    <property type="entry name" value="Hypothetical protein af1432"/>
    <property type="match status" value="1"/>
</dbReference>
<organism evidence="2 3">
    <name type="scientific">Methylophaga lonarensis MPL</name>
    <dbReference type="NCBI Taxonomy" id="1286106"/>
    <lineage>
        <taxon>Bacteria</taxon>
        <taxon>Pseudomonadati</taxon>
        <taxon>Pseudomonadota</taxon>
        <taxon>Gammaproteobacteria</taxon>
        <taxon>Thiotrichales</taxon>
        <taxon>Piscirickettsiaceae</taxon>
        <taxon>Methylophaga</taxon>
    </lineage>
</organism>
<dbReference type="Pfam" id="PF08668">
    <property type="entry name" value="HDOD"/>
    <property type="match status" value="1"/>
</dbReference>
<dbReference type="EMBL" id="APHR01000035">
    <property type="protein sequence ID" value="EMR13067.1"/>
    <property type="molecule type" value="Genomic_DNA"/>
</dbReference>
<reference evidence="2 3" key="1">
    <citation type="journal article" date="2013" name="Genome Announc.">
        <title>Draft Genome Sequence of Methylophaga lonarensis MPLT, a Haloalkaliphilic (Non-Methane-Utilizing) Methylotroph.</title>
        <authorList>
            <person name="Shetty S.A."/>
            <person name="Marathe N.P."/>
            <person name="Munot H."/>
            <person name="Antony C.P."/>
            <person name="Dhotre D.P."/>
            <person name="Murrell J.C."/>
            <person name="Shouche Y.S."/>
        </authorList>
    </citation>
    <scope>NUCLEOTIDE SEQUENCE [LARGE SCALE GENOMIC DNA]</scope>
    <source>
        <strain evidence="2 3">MPL</strain>
    </source>
</reference>
<comment type="caution">
    <text evidence="2">The sequence shown here is derived from an EMBL/GenBank/DDBJ whole genome shotgun (WGS) entry which is preliminary data.</text>
</comment>
<dbReference type="OrthoDB" id="9804751at2"/>
<dbReference type="PROSITE" id="PS51833">
    <property type="entry name" value="HDOD"/>
    <property type="match status" value="1"/>
</dbReference>
<dbReference type="Proteomes" id="UP000012019">
    <property type="component" value="Unassembled WGS sequence"/>
</dbReference>
<feature type="domain" description="HDOD" evidence="1">
    <location>
        <begin position="191"/>
        <end position="375"/>
    </location>
</feature>
<dbReference type="PATRIC" id="fig|1286106.3.peg.1424"/>
<evidence type="ECO:0000313" key="2">
    <source>
        <dbReference type="EMBL" id="EMR13067.1"/>
    </source>
</evidence>
<dbReference type="SUPFAM" id="SSF109604">
    <property type="entry name" value="HD-domain/PDEase-like"/>
    <property type="match status" value="1"/>
</dbReference>
<gene>
    <name evidence="2" type="ORF">MPL1_07094</name>
</gene>
<dbReference type="STRING" id="1286106.MPL1_07094"/>
<dbReference type="RefSeq" id="WP_009726408.1">
    <property type="nucleotide sequence ID" value="NZ_APHR01000035.1"/>
</dbReference>
<dbReference type="InterPro" id="IPR052340">
    <property type="entry name" value="RNase_Y/CdgJ"/>
</dbReference>
<dbReference type="InterPro" id="IPR013976">
    <property type="entry name" value="HDOD"/>
</dbReference>
<dbReference type="AlphaFoldDB" id="M7P0R5"/>
<name>M7P0R5_9GAMM</name>
<accession>M7P0R5</accession>
<evidence type="ECO:0000313" key="3">
    <source>
        <dbReference type="Proteomes" id="UP000012019"/>
    </source>
</evidence>